<keyword evidence="5" id="KW-0547">Nucleotide-binding</keyword>
<evidence type="ECO:0000256" key="7">
    <source>
        <dbReference type="ARBA" id="ARBA00022833"/>
    </source>
</evidence>
<dbReference type="InterPro" id="IPR003877">
    <property type="entry name" value="SPRY_dom"/>
</dbReference>
<gene>
    <name evidence="13" type="ORF">Q8A67_013253</name>
</gene>
<dbReference type="InterPro" id="IPR043136">
    <property type="entry name" value="B30.2/SPRY_sf"/>
</dbReference>
<dbReference type="Gene3D" id="3.40.50.300">
    <property type="entry name" value="P-loop containing nucleotide triphosphate hydrolases"/>
    <property type="match status" value="1"/>
</dbReference>
<dbReference type="SMART" id="SM01288">
    <property type="entry name" value="FISNA"/>
    <property type="match status" value="1"/>
</dbReference>
<evidence type="ECO:0000313" key="14">
    <source>
        <dbReference type="Proteomes" id="UP001187343"/>
    </source>
</evidence>
<dbReference type="InterPro" id="IPR007111">
    <property type="entry name" value="NACHT_NTPase"/>
</dbReference>
<dbReference type="SMART" id="SM00336">
    <property type="entry name" value="BBOX"/>
    <property type="match status" value="1"/>
</dbReference>
<dbReference type="InterPro" id="IPR027417">
    <property type="entry name" value="P-loop_NTPase"/>
</dbReference>
<keyword evidence="6 9" id="KW-0479">Metal-binding</keyword>
<feature type="compositionally biased region" description="Basic and acidic residues" evidence="10">
    <location>
        <begin position="16"/>
        <end position="31"/>
    </location>
</feature>
<dbReference type="Gene3D" id="3.80.10.10">
    <property type="entry name" value="Ribonuclease Inhibitor"/>
    <property type="match status" value="1"/>
</dbReference>
<dbReference type="SMART" id="SM00589">
    <property type="entry name" value="PRY"/>
    <property type="match status" value="1"/>
</dbReference>
<keyword evidence="6 9" id="KW-0863">Zinc-finger</keyword>
<evidence type="ECO:0000256" key="8">
    <source>
        <dbReference type="ARBA" id="ARBA00022840"/>
    </source>
</evidence>
<evidence type="ECO:0000256" key="2">
    <source>
        <dbReference type="ARBA" id="ARBA00022490"/>
    </source>
</evidence>
<feature type="domain" description="B box-type" evidence="11">
    <location>
        <begin position="120"/>
        <end position="160"/>
    </location>
</feature>
<evidence type="ECO:0000259" key="12">
    <source>
        <dbReference type="PROSITE" id="PS50188"/>
    </source>
</evidence>
<sequence>MSSGDNDDGSATISGSKEDLNSERTKQERSDSLTSTSSSSSSHVSLTSERSIPLPMNFSGEKQRNNERIKQERSDSPISYLSLKSDRSVSVPLNFSGEAQTNTKSKMCVKESLEHAESTPAKGVCQQHHRHLEIFCKTDNMYICDICARQEHQRHSKTYTAKPNVSDCQKLLSHVLVNMGSENFETFKTELSKDYPECLGSKPEELSVSDVAKKIAECFGETALRITLHFQAYGNPLKKITEANKAKLQEKCQHVNEGNSSQDKRSVLNEIYTELYMTEGGSGEINNEHEVLRDEMISQSRTTPESLLTCNDIFKTLPGQQKQIRTVLTMGIGGIGKHVSVQKFILDWADGKANQDINVIIHLPFRDLNQKKDNCSLLQLIQQYASELKVADLTKMKVLFILNGLEVCQYPLDFYKNDHCTDINKKVPVDVLLTNLITGKLLPAALLWITTRPSTASRIPPEWVHRVTEIRGFNDHQKETYFRKKISDPNLANKIITHIKSCQSLYIMCHMPIFCWISATVLQNMIRDGKSNDIPRTLTEMFTRFLLIQISLKHKKFNGADADNPEKLSEFDKKFILKLGKLAFQQLEKGSLIFHEEDLIDGDIDVSKVSEYSVCTEMFREELGLNREKVYTFVHLSYQEYLAAIYAHFACVNEEKNVLDEDEKNKNEKNLSKVHESAINKALESENGHLDIFLRFLLGLSVDSNRTLLQDLFTKDSSCKPCADKEMTVHFIQEAIKQGQSPDRIINLFHCLNELNDNTLVKDIQTALKSGTLLGSELEPEQWSALAYVLLKSGQELDEFDMKKFHTSTENQLRLLPVLRICKKAILDCHNLSFESCGTVASVLQSVNSPLRELDLSNNKLEKSGVNVLLTGLASPYCQLQILSLAGCYFPSTSCTNLASALKSTNSHLRELDLSCNKITAYGVNMLCDGLISPHCSLQKLKLKRCGLTKTCCLHLASVLKSNPNLRELELKSNDLRDSGVEQLSVGLQDPQCRLEILGLSGCMITEVGCSSLASALDSNTSQLRELDLSYNHPGHLGKKLLSAKKEDPNCKLEKLHVDKGGECRMKPGLRKYVCQLTVDESTVHPRLKLSNGKKKISETTEEQKYPVHPDRFTLYPQAMCSEALTDRCYFEVECDGGVGVGVAYKTRDRTECIMGVKNPFPALLCQNGKLKLWQNNEITCEFPAYTRFKRVGVYVDIENGSLSYYSICDRFTHLHTHHTTFKDRLYIGFTFLTDSSVTLCE</sequence>
<keyword evidence="8" id="KW-0067">ATP-binding</keyword>
<dbReference type="InterPro" id="IPR032675">
    <property type="entry name" value="LRR_dom_sf"/>
</dbReference>
<keyword evidence="2" id="KW-0963">Cytoplasm</keyword>
<dbReference type="Gene3D" id="3.30.160.60">
    <property type="entry name" value="Classic Zinc Finger"/>
    <property type="match status" value="1"/>
</dbReference>
<evidence type="ECO:0000313" key="13">
    <source>
        <dbReference type="EMBL" id="KAK2890610.1"/>
    </source>
</evidence>
<name>A0AA88PHX9_9TELE</name>
<dbReference type="PANTHER" id="PTHR24106">
    <property type="entry name" value="NACHT, LRR AND CARD DOMAINS-CONTAINING"/>
    <property type="match status" value="1"/>
</dbReference>
<dbReference type="Pfam" id="PF13516">
    <property type="entry name" value="LRR_6"/>
    <property type="match status" value="3"/>
</dbReference>
<dbReference type="Pfam" id="PF00643">
    <property type="entry name" value="zf-B_box"/>
    <property type="match status" value="1"/>
</dbReference>
<dbReference type="Pfam" id="PF14484">
    <property type="entry name" value="FISNA"/>
    <property type="match status" value="1"/>
</dbReference>
<dbReference type="GO" id="GO:0005524">
    <property type="term" value="F:ATP binding"/>
    <property type="evidence" value="ECO:0007669"/>
    <property type="project" value="UniProtKB-KW"/>
</dbReference>
<dbReference type="SMART" id="SM00368">
    <property type="entry name" value="LRR_RI"/>
    <property type="match status" value="7"/>
</dbReference>
<keyword evidence="3" id="KW-0433">Leucine-rich repeat</keyword>
<keyword evidence="7" id="KW-0862">Zinc</keyword>
<dbReference type="Gene3D" id="2.60.120.920">
    <property type="match status" value="1"/>
</dbReference>
<reference evidence="13" key="1">
    <citation type="submission" date="2023-08" db="EMBL/GenBank/DDBJ databases">
        <title>Chromosome-level Genome Assembly of mud carp (Cirrhinus molitorella).</title>
        <authorList>
            <person name="Liu H."/>
        </authorList>
    </citation>
    <scope>NUCLEOTIDE SEQUENCE</scope>
    <source>
        <strain evidence="13">Prfri</strain>
        <tissue evidence="13">Muscle</tissue>
    </source>
</reference>
<dbReference type="EMBL" id="JAUYZG010000013">
    <property type="protein sequence ID" value="KAK2890610.1"/>
    <property type="molecule type" value="Genomic_DNA"/>
</dbReference>
<dbReference type="InterPro" id="IPR003879">
    <property type="entry name" value="Butyrophylin_SPRY"/>
</dbReference>
<dbReference type="AlphaFoldDB" id="A0AA88PHX9"/>
<evidence type="ECO:0000256" key="9">
    <source>
        <dbReference type="PROSITE-ProRule" id="PRU00024"/>
    </source>
</evidence>
<dbReference type="Pfam" id="PF05729">
    <property type="entry name" value="NACHT"/>
    <property type="match status" value="1"/>
</dbReference>
<dbReference type="SUPFAM" id="SSF52047">
    <property type="entry name" value="RNI-like"/>
    <property type="match status" value="1"/>
</dbReference>
<dbReference type="InterPro" id="IPR000315">
    <property type="entry name" value="Znf_B-box"/>
</dbReference>
<evidence type="ECO:0000259" key="11">
    <source>
        <dbReference type="PROSITE" id="PS50119"/>
    </source>
</evidence>
<dbReference type="InterPro" id="IPR001611">
    <property type="entry name" value="Leu-rich_rpt"/>
</dbReference>
<dbReference type="PRINTS" id="PR01407">
    <property type="entry name" value="BUTYPHLNCDUF"/>
</dbReference>
<dbReference type="InterPro" id="IPR013320">
    <property type="entry name" value="ConA-like_dom_sf"/>
</dbReference>
<keyword evidence="14" id="KW-1185">Reference proteome</keyword>
<keyword evidence="4" id="KW-0677">Repeat</keyword>
<dbReference type="InterPro" id="IPR006574">
    <property type="entry name" value="PRY"/>
</dbReference>
<dbReference type="InterPro" id="IPR029495">
    <property type="entry name" value="NACHT-assoc"/>
</dbReference>
<evidence type="ECO:0000256" key="10">
    <source>
        <dbReference type="SAM" id="MobiDB-lite"/>
    </source>
</evidence>
<feature type="compositionally biased region" description="Basic and acidic residues" evidence="10">
    <location>
        <begin position="61"/>
        <end position="75"/>
    </location>
</feature>
<dbReference type="Pfam" id="PF17776">
    <property type="entry name" value="NLRC4_HD2"/>
    <property type="match status" value="1"/>
</dbReference>
<dbReference type="PROSITE" id="PS50188">
    <property type="entry name" value="B302_SPRY"/>
    <property type="match status" value="1"/>
</dbReference>
<evidence type="ECO:0000256" key="6">
    <source>
        <dbReference type="ARBA" id="ARBA00022771"/>
    </source>
</evidence>
<evidence type="ECO:0000256" key="3">
    <source>
        <dbReference type="ARBA" id="ARBA00022614"/>
    </source>
</evidence>
<evidence type="ECO:0000256" key="4">
    <source>
        <dbReference type="ARBA" id="ARBA00022737"/>
    </source>
</evidence>
<organism evidence="13 14">
    <name type="scientific">Cirrhinus molitorella</name>
    <name type="common">mud carp</name>
    <dbReference type="NCBI Taxonomy" id="172907"/>
    <lineage>
        <taxon>Eukaryota</taxon>
        <taxon>Metazoa</taxon>
        <taxon>Chordata</taxon>
        <taxon>Craniata</taxon>
        <taxon>Vertebrata</taxon>
        <taxon>Euteleostomi</taxon>
        <taxon>Actinopterygii</taxon>
        <taxon>Neopterygii</taxon>
        <taxon>Teleostei</taxon>
        <taxon>Ostariophysi</taxon>
        <taxon>Cypriniformes</taxon>
        <taxon>Cyprinidae</taxon>
        <taxon>Labeoninae</taxon>
        <taxon>Labeonini</taxon>
        <taxon>Cirrhinus</taxon>
    </lineage>
</organism>
<dbReference type="SUPFAM" id="SSF49899">
    <property type="entry name" value="Concanavalin A-like lectins/glucanases"/>
    <property type="match status" value="1"/>
</dbReference>
<dbReference type="InterPro" id="IPR051261">
    <property type="entry name" value="NLR"/>
</dbReference>
<feature type="compositionally biased region" description="Low complexity" evidence="10">
    <location>
        <begin position="32"/>
        <end position="51"/>
    </location>
</feature>
<dbReference type="SUPFAM" id="SSF57845">
    <property type="entry name" value="B-box zinc-binding domain"/>
    <property type="match status" value="1"/>
</dbReference>
<evidence type="ECO:0000256" key="1">
    <source>
        <dbReference type="ARBA" id="ARBA00004496"/>
    </source>
</evidence>
<protein>
    <submittedName>
        <fullName evidence="13">Uncharacterized protein</fullName>
    </submittedName>
</protein>
<evidence type="ECO:0000256" key="5">
    <source>
        <dbReference type="ARBA" id="ARBA00022741"/>
    </source>
</evidence>
<dbReference type="GO" id="GO:0008270">
    <property type="term" value="F:zinc ion binding"/>
    <property type="evidence" value="ECO:0007669"/>
    <property type="project" value="UniProtKB-KW"/>
</dbReference>
<dbReference type="Pfam" id="PF13765">
    <property type="entry name" value="PRY"/>
    <property type="match status" value="1"/>
</dbReference>
<dbReference type="PROSITE" id="PS50119">
    <property type="entry name" value="ZF_BBOX"/>
    <property type="match status" value="1"/>
</dbReference>
<dbReference type="Proteomes" id="UP001187343">
    <property type="component" value="Unassembled WGS sequence"/>
</dbReference>
<feature type="domain" description="B30.2/SPRY" evidence="12">
    <location>
        <begin position="1057"/>
        <end position="1242"/>
    </location>
</feature>
<proteinExistence type="predicted"/>
<comment type="caution">
    <text evidence="13">The sequence shown here is derived from an EMBL/GenBank/DDBJ whole genome shotgun (WGS) entry which is preliminary data.</text>
</comment>
<dbReference type="GO" id="GO:0005737">
    <property type="term" value="C:cytoplasm"/>
    <property type="evidence" value="ECO:0007669"/>
    <property type="project" value="UniProtKB-SubCell"/>
</dbReference>
<dbReference type="CDD" id="cd19769">
    <property type="entry name" value="Bbox2_TRIM16-like"/>
    <property type="match status" value="1"/>
</dbReference>
<accession>A0AA88PHX9</accession>
<feature type="region of interest" description="Disordered" evidence="10">
    <location>
        <begin position="1"/>
        <end position="80"/>
    </location>
</feature>
<dbReference type="InterPro" id="IPR001870">
    <property type="entry name" value="B30.2/SPRY"/>
</dbReference>
<dbReference type="InterPro" id="IPR041267">
    <property type="entry name" value="NLRP_HD2"/>
</dbReference>
<dbReference type="InterPro" id="IPR041075">
    <property type="entry name" value="NOD1/2_WH"/>
</dbReference>
<dbReference type="Pfam" id="PF17779">
    <property type="entry name" value="WHD_NOD2"/>
    <property type="match status" value="1"/>
</dbReference>
<dbReference type="Pfam" id="PF00622">
    <property type="entry name" value="SPRY"/>
    <property type="match status" value="1"/>
</dbReference>
<dbReference type="FunFam" id="3.40.50.300:FF:000210">
    <property type="entry name" value="Si:dkey-16p6.1"/>
    <property type="match status" value="1"/>
</dbReference>
<comment type="subcellular location">
    <subcellularLocation>
        <location evidence="1">Cytoplasm</location>
    </subcellularLocation>
</comment>